<evidence type="ECO:0000313" key="1">
    <source>
        <dbReference type="EMBL" id="OAF61494.1"/>
    </source>
</evidence>
<accession>A0A177AJZ9</accession>
<protein>
    <submittedName>
        <fullName evidence="1">Uncharacterized protein</fullName>
    </submittedName>
</protein>
<reference evidence="1" key="1">
    <citation type="submission" date="2016-03" db="EMBL/GenBank/DDBJ databases">
        <title>Updated assembly of Pseudogymnoascus destructans, the fungus causing white-nose syndrome of bats.</title>
        <authorList>
            <person name="Palmer J.M."/>
            <person name="Drees K.P."/>
            <person name="Foster J.T."/>
            <person name="Lindner D.L."/>
        </authorList>
    </citation>
    <scope>NUCLEOTIDE SEQUENCE [LARGE SCALE GENOMIC DNA]</scope>
    <source>
        <strain evidence="1">20631-21</strain>
    </source>
</reference>
<dbReference type="EMBL" id="KV441389">
    <property type="protein sequence ID" value="OAF61494.1"/>
    <property type="molecule type" value="Genomic_DNA"/>
</dbReference>
<proteinExistence type="predicted"/>
<dbReference type="GeneID" id="36285063"/>
<dbReference type="Proteomes" id="UP000077154">
    <property type="component" value="Unassembled WGS sequence"/>
</dbReference>
<dbReference type="RefSeq" id="XP_024326769.1">
    <property type="nucleotide sequence ID" value="XM_024465647.1"/>
</dbReference>
<dbReference type="VEuPathDB" id="FungiDB:GMDG_06768"/>
<dbReference type="AlphaFoldDB" id="A0A177AJZ9"/>
<gene>
    <name evidence="1" type="ORF">VC83_01977</name>
</gene>
<organism evidence="1">
    <name type="scientific">Pseudogymnoascus destructans</name>
    <dbReference type="NCBI Taxonomy" id="655981"/>
    <lineage>
        <taxon>Eukaryota</taxon>
        <taxon>Fungi</taxon>
        <taxon>Dikarya</taxon>
        <taxon>Ascomycota</taxon>
        <taxon>Pezizomycotina</taxon>
        <taxon>Leotiomycetes</taxon>
        <taxon>Thelebolales</taxon>
        <taxon>Thelebolaceae</taxon>
        <taxon>Pseudogymnoascus</taxon>
    </lineage>
</organism>
<name>A0A177AJZ9_9PEZI</name>
<sequence>MFASKHIMFAEDGDSVAQLGVICSEAYLKETFLPAVVHDVVKAEKFYNKKSAAVLSFLVAIARPKEWQNQA</sequence>